<dbReference type="GO" id="GO:0008061">
    <property type="term" value="F:chitin binding"/>
    <property type="evidence" value="ECO:0007669"/>
    <property type="project" value="InterPro"/>
</dbReference>
<evidence type="ECO:0000313" key="3">
    <source>
        <dbReference type="WBParaSite" id="PSAMB.scaffold9size141757.g283.t1"/>
    </source>
</evidence>
<accession>A0A914XTZ1</accession>
<feature type="signal peptide" evidence="1">
    <location>
        <begin position="1"/>
        <end position="20"/>
    </location>
</feature>
<proteinExistence type="predicted"/>
<dbReference type="SUPFAM" id="SSF57625">
    <property type="entry name" value="Invertebrate chitin-binding proteins"/>
    <property type="match status" value="1"/>
</dbReference>
<organism evidence="2 3">
    <name type="scientific">Plectus sambesii</name>
    <dbReference type="NCBI Taxonomy" id="2011161"/>
    <lineage>
        <taxon>Eukaryota</taxon>
        <taxon>Metazoa</taxon>
        <taxon>Ecdysozoa</taxon>
        <taxon>Nematoda</taxon>
        <taxon>Chromadorea</taxon>
        <taxon>Plectida</taxon>
        <taxon>Plectina</taxon>
        <taxon>Plectoidea</taxon>
        <taxon>Plectidae</taxon>
        <taxon>Plectus</taxon>
    </lineage>
</organism>
<dbReference type="WBParaSite" id="PSAMB.scaffold9size141757.g283.t1">
    <property type="protein sequence ID" value="PSAMB.scaffold9size141757.g283.t1"/>
    <property type="gene ID" value="PSAMB.scaffold9size141757.g283"/>
</dbReference>
<reference evidence="3" key="1">
    <citation type="submission" date="2022-11" db="UniProtKB">
        <authorList>
            <consortium name="WormBaseParasite"/>
        </authorList>
    </citation>
    <scope>IDENTIFICATION</scope>
</reference>
<feature type="chain" id="PRO_5036834226" evidence="1">
    <location>
        <begin position="21"/>
        <end position="502"/>
    </location>
</feature>
<keyword evidence="2" id="KW-1185">Reference proteome</keyword>
<dbReference type="AlphaFoldDB" id="A0A914XTZ1"/>
<evidence type="ECO:0000256" key="1">
    <source>
        <dbReference type="SAM" id="SignalP"/>
    </source>
</evidence>
<dbReference type="InterPro" id="IPR036508">
    <property type="entry name" value="Chitin-bd_dom_sf"/>
</dbReference>
<evidence type="ECO:0000313" key="2">
    <source>
        <dbReference type="Proteomes" id="UP000887566"/>
    </source>
</evidence>
<keyword evidence="1" id="KW-0732">Signal</keyword>
<name>A0A914XTZ1_9BILA</name>
<sequence length="502" mass="53826">MRTVFFSAGLVVFLATYVVAAPQQLEKHVDVTEKVKSLTGETIEAAPKFWRAVLGDICQLPSFPRATGDPTRYIECVKSGAEATDRKDLGIWLLRECLPNYEFVASARRCKTVRSIRRQQQICDGPNSANYQFCPAKEQNDVKYVVRETRQAPIPCTCPNGEQNCVCPSPEILEPVAIVSVTEPTAAPIAIATDATSTPVAPEASTDAAPAPVVLADGTIIEESSVVMPDAPRAMAQTYGQCPCPAAMPNCICQPAPVVTQPPVAVDPCCAPQQQPPCQCQQPGMLPPPQPVTPPPQICPQQCPQPQSPSCECQPVQTPAPAPACPCPQEPSCQCQPQTPPQCQTTTTQQQYCPQPQNPVVMPQPCPLVQGGVQNAQYQGICSWMIDPLAADPGSRNCFLQCQPAPNNLFCGRWQRMPCAPATIFDVGAQVCVWDPNAQPGPLPAPQPYVAMPSGGSQQCGCTGGVQIGTCNQNYQCPGQSVCQVAQPTCPVCCYFHKKKQL</sequence>
<dbReference type="Proteomes" id="UP000887566">
    <property type="component" value="Unplaced"/>
</dbReference>
<protein>
    <submittedName>
        <fullName evidence="3">Chitin-binding type-2 domain-containing protein</fullName>
    </submittedName>
</protein>